<feature type="compositionally biased region" description="Polar residues" evidence="1">
    <location>
        <begin position="14"/>
        <end position="23"/>
    </location>
</feature>
<organism evidence="2 3">
    <name type="scientific">Elysia chlorotica</name>
    <name type="common">Eastern emerald elysia</name>
    <name type="synonym">Sea slug</name>
    <dbReference type="NCBI Taxonomy" id="188477"/>
    <lineage>
        <taxon>Eukaryota</taxon>
        <taxon>Metazoa</taxon>
        <taxon>Spiralia</taxon>
        <taxon>Lophotrochozoa</taxon>
        <taxon>Mollusca</taxon>
        <taxon>Gastropoda</taxon>
        <taxon>Heterobranchia</taxon>
        <taxon>Euthyneura</taxon>
        <taxon>Panpulmonata</taxon>
        <taxon>Sacoglossa</taxon>
        <taxon>Placobranchoidea</taxon>
        <taxon>Plakobranchidae</taxon>
        <taxon>Elysia</taxon>
    </lineage>
</organism>
<gene>
    <name evidence="2" type="ORF">EGW08_014447</name>
</gene>
<evidence type="ECO:0000256" key="1">
    <source>
        <dbReference type="SAM" id="MobiDB-lite"/>
    </source>
</evidence>
<evidence type="ECO:0000313" key="2">
    <source>
        <dbReference type="EMBL" id="RUS77783.1"/>
    </source>
</evidence>
<dbReference type="EMBL" id="RQTK01000552">
    <property type="protein sequence ID" value="RUS77783.1"/>
    <property type="molecule type" value="Genomic_DNA"/>
</dbReference>
<proteinExistence type="predicted"/>
<accession>A0A433T884</accession>
<name>A0A433T884_ELYCH</name>
<protein>
    <submittedName>
        <fullName evidence="2">Uncharacterized protein</fullName>
    </submittedName>
</protein>
<dbReference type="Proteomes" id="UP000271974">
    <property type="component" value="Unassembled WGS sequence"/>
</dbReference>
<evidence type="ECO:0000313" key="3">
    <source>
        <dbReference type="Proteomes" id="UP000271974"/>
    </source>
</evidence>
<keyword evidence="3" id="KW-1185">Reference proteome</keyword>
<feature type="non-terminal residue" evidence="2">
    <location>
        <position position="143"/>
    </location>
</feature>
<comment type="caution">
    <text evidence="2">The sequence shown here is derived from an EMBL/GenBank/DDBJ whole genome shotgun (WGS) entry which is preliminary data.</text>
</comment>
<dbReference type="AlphaFoldDB" id="A0A433T884"/>
<feature type="region of interest" description="Disordered" evidence="1">
    <location>
        <begin position="13"/>
        <end position="33"/>
    </location>
</feature>
<sequence length="143" mass="16657">MIEMQVMGIRRNTRTASTLVTTSKDQRSSKRPRSATLLNIPRYPRTRRLSRKAKLSGTRQKGKNLTNGKTLFHPKRRIKTILRILTTKSWEWKGSVQPICWNSPNSRPRLEHVTSCLHIERFFLRKTRKVANLPVANKIKTPV</sequence>
<reference evidence="2 3" key="1">
    <citation type="submission" date="2019-01" db="EMBL/GenBank/DDBJ databases">
        <title>A draft genome assembly of the solar-powered sea slug Elysia chlorotica.</title>
        <authorList>
            <person name="Cai H."/>
            <person name="Li Q."/>
            <person name="Fang X."/>
            <person name="Li J."/>
            <person name="Curtis N.E."/>
            <person name="Altenburger A."/>
            <person name="Shibata T."/>
            <person name="Feng M."/>
            <person name="Maeda T."/>
            <person name="Schwartz J.A."/>
            <person name="Shigenobu S."/>
            <person name="Lundholm N."/>
            <person name="Nishiyama T."/>
            <person name="Yang H."/>
            <person name="Hasebe M."/>
            <person name="Li S."/>
            <person name="Pierce S.K."/>
            <person name="Wang J."/>
        </authorList>
    </citation>
    <scope>NUCLEOTIDE SEQUENCE [LARGE SCALE GENOMIC DNA]</scope>
    <source>
        <strain evidence="2">EC2010</strain>
        <tissue evidence="2">Whole organism of an adult</tissue>
    </source>
</reference>